<reference evidence="1" key="1">
    <citation type="submission" date="2023-07" db="EMBL/GenBank/DDBJ databases">
        <authorList>
            <person name="Aktuganov G."/>
            <person name="Boyko T."/>
            <person name="Delegan Y."/>
            <person name="Galimzianova N."/>
            <person name="Gilvanova E."/>
            <person name="Korobov V."/>
            <person name="Kuzmina L."/>
            <person name="Melentiev A."/>
            <person name="Milman P."/>
            <person name="Ryabova A."/>
            <person name="Stupak E."/>
            <person name="Yasakov T."/>
            <person name="Zharikova N."/>
            <person name="Zhurenko E."/>
        </authorList>
    </citation>
    <scope>NUCLEOTIDE SEQUENCE</scope>
    <source>
        <strain evidence="1">IB-739</strain>
    </source>
</reference>
<evidence type="ECO:0000313" key="1">
    <source>
        <dbReference type="EMBL" id="MDO3676713.1"/>
    </source>
</evidence>
<organism evidence="1 2">
    <name type="scientific">Paenibacillus ehimensis</name>
    <dbReference type="NCBI Taxonomy" id="79264"/>
    <lineage>
        <taxon>Bacteria</taxon>
        <taxon>Bacillati</taxon>
        <taxon>Bacillota</taxon>
        <taxon>Bacilli</taxon>
        <taxon>Bacillales</taxon>
        <taxon>Paenibacillaceae</taxon>
        <taxon>Paenibacillus</taxon>
    </lineage>
</organism>
<evidence type="ECO:0000313" key="2">
    <source>
        <dbReference type="Proteomes" id="UP001168883"/>
    </source>
</evidence>
<proteinExistence type="predicted"/>
<dbReference type="RefSeq" id="WP_025844630.1">
    <property type="nucleotide sequence ID" value="NZ_JARLKN010000044.1"/>
</dbReference>
<dbReference type="EMBL" id="JAUMKJ010000006">
    <property type="protein sequence ID" value="MDO3676713.1"/>
    <property type="molecule type" value="Genomic_DNA"/>
</dbReference>
<sequence length="183" mass="21583">MNKPSHFVYRNARYGFTLRFPAWWRTYAVIDRHRRSRETEYELHFRFRYKGKVYDDALAILVFRMTRKEWNREGYGDSPLVFLAEHGGRVFAYMTPEELPEAFYDPKTNDYDYKTYGAAIRLLKRMVNQDAPRIAGSIRFLPQANTARSVPYRAKHVCAAATGTGARGKQRCRNGNKRFSSRY</sequence>
<gene>
    <name evidence="1" type="ORF">Q3C12_06830</name>
</gene>
<comment type="caution">
    <text evidence="1">The sequence shown here is derived from an EMBL/GenBank/DDBJ whole genome shotgun (WGS) entry which is preliminary data.</text>
</comment>
<keyword evidence="2" id="KW-1185">Reference proteome</keyword>
<accession>A0ABT8V7L3</accession>
<dbReference type="Proteomes" id="UP001168883">
    <property type="component" value="Unassembled WGS sequence"/>
</dbReference>
<protein>
    <submittedName>
        <fullName evidence="1">Uncharacterized protein</fullName>
    </submittedName>
</protein>
<name>A0ABT8V7L3_9BACL</name>